<evidence type="ECO:0000256" key="9">
    <source>
        <dbReference type="ARBA" id="ARBA00023242"/>
    </source>
</evidence>
<dbReference type="Gene3D" id="3.40.1170.10">
    <property type="entry name" value="DNA repair protein MutS, domain I"/>
    <property type="match status" value="1"/>
</dbReference>
<organism evidence="16 17">
    <name type="scientific">Paraglomus brasilianum</name>
    <dbReference type="NCBI Taxonomy" id="144538"/>
    <lineage>
        <taxon>Eukaryota</taxon>
        <taxon>Fungi</taxon>
        <taxon>Fungi incertae sedis</taxon>
        <taxon>Mucoromycota</taxon>
        <taxon>Glomeromycotina</taxon>
        <taxon>Glomeromycetes</taxon>
        <taxon>Paraglomerales</taxon>
        <taxon>Paraglomeraceae</taxon>
        <taxon>Paraglomus</taxon>
    </lineage>
</organism>
<dbReference type="PANTHER" id="PTHR11361">
    <property type="entry name" value="DNA MISMATCH REPAIR PROTEIN MUTS FAMILY MEMBER"/>
    <property type="match status" value="1"/>
</dbReference>
<dbReference type="CDD" id="cd03285">
    <property type="entry name" value="ABC_MSH2_euk"/>
    <property type="match status" value="1"/>
</dbReference>
<evidence type="ECO:0000256" key="2">
    <source>
        <dbReference type="ARBA" id="ARBA00006271"/>
    </source>
</evidence>
<accession>A0A9N9DGW2</accession>
<dbReference type="Pfam" id="PF05188">
    <property type="entry name" value="MutS_II"/>
    <property type="match status" value="1"/>
</dbReference>
<keyword evidence="7 12" id="KW-0238">DNA-binding</keyword>
<keyword evidence="13" id="KW-0175">Coiled coil</keyword>
<dbReference type="InterPro" id="IPR036678">
    <property type="entry name" value="MutS_con_dom_sf"/>
</dbReference>
<keyword evidence="5 12" id="KW-0227">DNA damage</keyword>
<name>A0A9N9DGW2_9GLOM</name>
<feature type="non-terminal residue" evidence="16">
    <location>
        <position position="1"/>
    </location>
</feature>
<keyword evidence="17" id="KW-1185">Reference proteome</keyword>
<comment type="similarity">
    <text evidence="2 12">Belongs to the DNA mismatch repair MutS family.</text>
</comment>
<dbReference type="GO" id="GO:0006312">
    <property type="term" value="P:mitotic recombination"/>
    <property type="evidence" value="ECO:0007669"/>
    <property type="project" value="TreeGrafter"/>
</dbReference>
<proteinExistence type="inferred from homology"/>
<dbReference type="SUPFAM" id="SSF52540">
    <property type="entry name" value="P-loop containing nucleoside triphosphate hydrolases"/>
    <property type="match status" value="1"/>
</dbReference>
<dbReference type="SMART" id="SM00534">
    <property type="entry name" value="MUTSac"/>
    <property type="match status" value="1"/>
</dbReference>
<dbReference type="InterPro" id="IPR007695">
    <property type="entry name" value="DNA_mismatch_repair_MutS-lik_N"/>
</dbReference>
<evidence type="ECO:0000256" key="10">
    <source>
        <dbReference type="ARBA" id="ARBA00064337"/>
    </source>
</evidence>
<evidence type="ECO:0000256" key="11">
    <source>
        <dbReference type="ARBA" id="ARBA00073545"/>
    </source>
</evidence>
<comment type="subunit">
    <text evidence="10">Heterodimer of msh2 and msh6.</text>
</comment>
<dbReference type="EMBL" id="CAJVPI010002308">
    <property type="protein sequence ID" value="CAG8640674.1"/>
    <property type="molecule type" value="Genomic_DNA"/>
</dbReference>
<dbReference type="Gene3D" id="3.30.420.110">
    <property type="entry name" value="MutS, connector domain"/>
    <property type="match status" value="1"/>
</dbReference>
<dbReference type="InterPro" id="IPR032642">
    <property type="entry name" value="Msh2_ATP-bd"/>
</dbReference>
<dbReference type="InterPro" id="IPR027417">
    <property type="entry name" value="P-loop_NTPase"/>
</dbReference>
<dbReference type="GO" id="GO:0140664">
    <property type="term" value="F:ATP-dependent DNA damage sensor activity"/>
    <property type="evidence" value="ECO:0007669"/>
    <property type="project" value="InterPro"/>
</dbReference>
<dbReference type="NCBIfam" id="NF003810">
    <property type="entry name" value="PRK05399.1"/>
    <property type="match status" value="1"/>
</dbReference>
<feature type="coiled-coil region" evidence="13">
    <location>
        <begin position="465"/>
        <end position="492"/>
    </location>
</feature>
<dbReference type="SMART" id="SM00533">
    <property type="entry name" value="MUTSd"/>
    <property type="match status" value="1"/>
</dbReference>
<dbReference type="InterPro" id="IPR007696">
    <property type="entry name" value="DNA_mismatch_repair_MutS_core"/>
</dbReference>
<comment type="subcellular location">
    <subcellularLocation>
        <location evidence="1">Nucleus</location>
    </subcellularLocation>
</comment>
<evidence type="ECO:0000256" key="13">
    <source>
        <dbReference type="SAM" id="Coils"/>
    </source>
</evidence>
<dbReference type="FunFam" id="1.10.1420.10:FF:000017">
    <property type="entry name" value="DNA mismatch repair protein Msh2"/>
    <property type="match status" value="1"/>
</dbReference>
<evidence type="ECO:0000256" key="12">
    <source>
        <dbReference type="RuleBase" id="RU003756"/>
    </source>
</evidence>
<evidence type="ECO:0000256" key="4">
    <source>
        <dbReference type="ARBA" id="ARBA00022741"/>
    </source>
</evidence>
<comment type="caution">
    <text evidence="16">The sequence shown here is derived from an EMBL/GenBank/DDBJ whole genome shotgun (WGS) entry which is preliminary data.</text>
</comment>
<dbReference type="Gene3D" id="1.10.1420.10">
    <property type="match status" value="2"/>
</dbReference>
<dbReference type="FunFam" id="3.40.50.300:FF:000925">
    <property type="entry name" value="DNA mismatch repair protein MSH2"/>
    <property type="match status" value="1"/>
</dbReference>
<dbReference type="InterPro" id="IPR011184">
    <property type="entry name" value="DNA_mismatch_repair_Msh2"/>
</dbReference>
<dbReference type="InterPro" id="IPR000432">
    <property type="entry name" value="DNA_mismatch_repair_MutS_C"/>
</dbReference>
<evidence type="ECO:0000256" key="3">
    <source>
        <dbReference type="ARBA" id="ARBA00019549"/>
    </source>
</evidence>
<keyword evidence="9" id="KW-0539">Nucleus</keyword>
<dbReference type="Pfam" id="PF05192">
    <property type="entry name" value="MutS_III"/>
    <property type="match status" value="1"/>
</dbReference>
<dbReference type="GO" id="GO:0005524">
    <property type="term" value="F:ATP binding"/>
    <property type="evidence" value="ECO:0007669"/>
    <property type="project" value="UniProtKB-KW"/>
</dbReference>
<dbReference type="AlphaFoldDB" id="A0A9N9DGW2"/>
<dbReference type="PANTHER" id="PTHR11361:SF35">
    <property type="entry name" value="DNA MISMATCH REPAIR PROTEIN MSH2"/>
    <property type="match status" value="1"/>
</dbReference>
<protein>
    <recommendedName>
        <fullName evidence="11">DNA mismatch repair protein MSH2</fullName>
    </recommendedName>
    <alternativeName>
        <fullName evidence="3">DNA mismatch repair protein Msh2</fullName>
    </alternativeName>
</protein>
<dbReference type="InterPro" id="IPR016151">
    <property type="entry name" value="DNA_mismatch_repair_MutS_N"/>
</dbReference>
<dbReference type="InterPro" id="IPR036187">
    <property type="entry name" value="DNA_mismatch_repair_MutS_sf"/>
</dbReference>
<evidence type="ECO:0000313" key="17">
    <source>
        <dbReference type="Proteomes" id="UP000789739"/>
    </source>
</evidence>
<evidence type="ECO:0000259" key="15">
    <source>
        <dbReference type="PROSITE" id="PS00486"/>
    </source>
</evidence>
<dbReference type="InterPro" id="IPR007860">
    <property type="entry name" value="DNA_mmatch_repair_MutS_con_dom"/>
</dbReference>
<dbReference type="GO" id="GO:0030983">
    <property type="term" value="F:mismatched DNA binding"/>
    <property type="evidence" value="ECO:0007669"/>
    <property type="project" value="InterPro"/>
</dbReference>
<evidence type="ECO:0000256" key="6">
    <source>
        <dbReference type="ARBA" id="ARBA00022840"/>
    </source>
</evidence>
<comment type="function">
    <text evidence="12">Component of the post-replicative DNA mismatch repair system (MMR).</text>
</comment>
<dbReference type="Pfam" id="PF01624">
    <property type="entry name" value="MutS_I"/>
    <property type="match status" value="1"/>
</dbReference>
<dbReference type="Pfam" id="PF05190">
    <property type="entry name" value="MutS_IV"/>
    <property type="match status" value="1"/>
</dbReference>
<feature type="domain" description="DNA mismatch repair proteins mutS family" evidence="15">
    <location>
        <begin position="737"/>
        <end position="753"/>
    </location>
</feature>
<dbReference type="SUPFAM" id="SSF48334">
    <property type="entry name" value="DNA repair protein MutS, domain III"/>
    <property type="match status" value="1"/>
</dbReference>
<dbReference type="Gene3D" id="3.40.50.300">
    <property type="entry name" value="P-loop containing nucleotide triphosphate hydrolases"/>
    <property type="match status" value="1"/>
</dbReference>
<dbReference type="InterPro" id="IPR045076">
    <property type="entry name" value="MutS"/>
</dbReference>
<evidence type="ECO:0000313" key="16">
    <source>
        <dbReference type="EMBL" id="CAG8640674.1"/>
    </source>
</evidence>
<evidence type="ECO:0000256" key="8">
    <source>
        <dbReference type="ARBA" id="ARBA00023204"/>
    </source>
</evidence>
<dbReference type="Pfam" id="PF00488">
    <property type="entry name" value="MutS_V"/>
    <property type="match status" value="1"/>
</dbReference>
<feature type="region of interest" description="Disordered" evidence="14">
    <location>
        <begin position="856"/>
        <end position="881"/>
    </location>
</feature>
<dbReference type="FunFam" id="3.40.1170.10:FF:000003">
    <property type="entry name" value="DNA mismatch repair protein"/>
    <property type="match status" value="1"/>
</dbReference>
<evidence type="ECO:0000256" key="5">
    <source>
        <dbReference type="ARBA" id="ARBA00022763"/>
    </source>
</evidence>
<sequence>MTEKDRPELDFDNQQGEQKFCTFIKGLPQKPENTLRLFERSNGDFYSVHGEDAFYIAQNVYKTSSVVKYLGGDAKKGLPSCTISRLMAETFLRDALLNKQMKIEIWGGEPRKNIWRIVKRASPGNLQDLEDLLFTNVDMAASPIVIAVKLGSQRDHKIVGVAFADATIRELGVSEFVDNELYSNFELGVKECIMPADEAQKDYELLKLKSVLEKCGVVMTERRRSDFTSKDVEQDLNRLLEEEISVSNLPEFELKNAMCACACLIKYLSLLTDESNFGNYRLSLHDLSQYMKLDAAALRALNLFPGPQDGSNKSMSLYGLLNKCKTAQGSRLLSQWLKQPLMELADIERRQNLVSIFVEDTELRQSLREDNLRNIPDLHRLAKRFQKGIASLQDVVRVYQVVIRLPGLINVLDSYEPLYESRKEIVEEVYISKLKKHAESLEKLQEMVETTIDLEAIENHEFMIKADFDETLQAIRTKLDEIMREMSQEHQRVGDKLDMELDKKLHMEKQSVYGYCFRLTRNDASCLRGAKSFIELTTQRNGVYFTTGKMKSLSSAFTELSDEYERKQTNLVKDVINIAATYCPTLEMLNGVLAHLDVIVSFAHAAVHAPITFVRPKMTAKGCGNVILKAARHPCLEVQDDVSFIPNDVQLIRGESEFQIITGPNMGGKSTYIRQIGVVALMAQVGSFVPCAEASLCIFDCILARVGAGDNQLKGISTFMAEMLETATILRTATANSLLVIDELGRGTSTSDGFGLAWAISEYIAKQLRCFCLFATHFHELTMLSKDVPTVRNLHVTAHIEKTISGDRSITLLYKVNEGVCDESFGIHVAELANFPESVVKIAKKKAEELENCSNGDAMEIDGVGTSGNSLHQAEREDPLESNPILNQLFMEIGNDDSESLEHESTLSRLQEIKADYQNRVQNEISA</sequence>
<evidence type="ECO:0000256" key="14">
    <source>
        <dbReference type="SAM" id="MobiDB-lite"/>
    </source>
</evidence>
<keyword evidence="6" id="KW-0067">ATP-binding</keyword>
<dbReference type="GO" id="GO:0006298">
    <property type="term" value="P:mismatch repair"/>
    <property type="evidence" value="ECO:0007669"/>
    <property type="project" value="InterPro"/>
</dbReference>
<evidence type="ECO:0000256" key="7">
    <source>
        <dbReference type="ARBA" id="ARBA00023125"/>
    </source>
</evidence>
<evidence type="ECO:0000256" key="1">
    <source>
        <dbReference type="ARBA" id="ARBA00004123"/>
    </source>
</evidence>
<dbReference type="InterPro" id="IPR007861">
    <property type="entry name" value="DNA_mismatch_repair_MutS_clamp"/>
</dbReference>
<dbReference type="PROSITE" id="PS00486">
    <property type="entry name" value="DNA_MISMATCH_REPAIR_2"/>
    <property type="match status" value="1"/>
</dbReference>
<dbReference type="FunFam" id="1.10.1420.10:FF:000015">
    <property type="entry name" value="DNA mismatch repair protein Msh2"/>
    <property type="match status" value="1"/>
</dbReference>
<dbReference type="OrthoDB" id="295033at2759"/>
<dbReference type="GO" id="GO:0032301">
    <property type="term" value="C:MutSalpha complex"/>
    <property type="evidence" value="ECO:0007669"/>
    <property type="project" value="TreeGrafter"/>
</dbReference>
<dbReference type="FunFam" id="3.30.420.110:FF:000002">
    <property type="entry name" value="DNA mismatch repair protein"/>
    <property type="match status" value="1"/>
</dbReference>
<gene>
    <name evidence="16" type="ORF">PBRASI_LOCUS9753</name>
</gene>
<reference evidence="16" key="1">
    <citation type="submission" date="2021-06" db="EMBL/GenBank/DDBJ databases">
        <authorList>
            <person name="Kallberg Y."/>
            <person name="Tangrot J."/>
            <person name="Rosling A."/>
        </authorList>
    </citation>
    <scope>NUCLEOTIDE SEQUENCE</scope>
    <source>
        <strain evidence="16">BR232B</strain>
    </source>
</reference>
<keyword evidence="8 12" id="KW-0234">DNA repair</keyword>
<keyword evidence="4 12" id="KW-0547">Nucleotide-binding</keyword>
<dbReference type="GO" id="GO:0051053">
    <property type="term" value="P:negative regulation of DNA metabolic process"/>
    <property type="evidence" value="ECO:0007669"/>
    <property type="project" value="UniProtKB-ARBA"/>
</dbReference>
<dbReference type="Proteomes" id="UP000789739">
    <property type="component" value="Unassembled WGS sequence"/>
</dbReference>
<dbReference type="PIRSF" id="PIRSF005813">
    <property type="entry name" value="MSH2"/>
    <property type="match status" value="1"/>
</dbReference>